<evidence type="ECO:0000313" key="4">
    <source>
        <dbReference type="Proteomes" id="UP000315200"/>
    </source>
</evidence>
<dbReference type="Pfam" id="PF00589">
    <property type="entry name" value="Phage_integrase"/>
    <property type="match status" value="1"/>
</dbReference>
<dbReference type="PROSITE" id="PS51898">
    <property type="entry name" value="TYR_RECOMBINASE"/>
    <property type="match status" value="1"/>
</dbReference>
<dbReference type="InterPro" id="IPR013762">
    <property type="entry name" value="Integrase-like_cat_sf"/>
</dbReference>
<feature type="domain" description="Tyr recombinase" evidence="2">
    <location>
        <begin position="6"/>
        <end position="60"/>
    </location>
</feature>
<dbReference type="InterPro" id="IPR002104">
    <property type="entry name" value="Integrase_catalytic"/>
</dbReference>
<dbReference type="RefSeq" id="WP_038259616.1">
    <property type="nucleotide sequence ID" value="NZ_BJLB01000001.1"/>
</dbReference>
<evidence type="ECO:0000256" key="1">
    <source>
        <dbReference type="ARBA" id="ARBA00023172"/>
    </source>
</evidence>
<reference evidence="3 4" key="1">
    <citation type="submission" date="2019-06" db="EMBL/GenBank/DDBJ databases">
        <title>Draft genome sequence of [Clostridium] clostridioforme NBRC 113352.</title>
        <authorList>
            <person name="Miura T."/>
            <person name="Furukawa M."/>
            <person name="Shimamura M."/>
            <person name="Ohyama Y."/>
            <person name="Yamazoe A."/>
            <person name="Kawasaki H."/>
        </authorList>
    </citation>
    <scope>NUCLEOTIDE SEQUENCE [LARGE SCALE GENOMIC DNA]</scope>
    <source>
        <strain evidence="3 4">NBRC 113352</strain>
    </source>
</reference>
<keyword evidence="1" id="KW-0233">DNA recombination</keyword>
<dbReference type="AlphaFoldDB" id="A0A829W695"/>
<evidence type="ECO:0000259" key="2">
    <source>
        <dbReference type="PROSITE" id="PS51898"/>
    </source>
</evidence>
<sequence length="60" mass="6653">MILGHKLPTVLTAPEIGRLLDATPDIKYKAMFAAMYSSGMRVSEVIHLHYDDIPAKTNPI</sequence>
<dbReference type="EMBL" id="BJLB01000001">
    <property type="protein sequence ID" value="GEA36186.1"/>
    <property type="molecule type" value="Genomic_DNA"/>
</dbReference>
<dbReference type="SUPFAM" id="SSF56349">
    <property type="entry name" value="DNA breaking-rejoining enzymes"/>
    <property type="match status" value="1"/>
</dbReference>
<dbReference type="Gene3D" id="1.10.443.10">
    <property type="entry name" value="Intergrase catalytic core"/>
    <property type="match status" value="1"/>
</dbReference>
<protein>
    <recommendedName>
        <fullName evidence="2">Tyr recombinase domain-containing protein</fullName>
    </recommendedName>
</protein>
<organism evidence="3 4">
    <name type="scientific">Enterocloster clostridioformis</name>
    <dbReference type="NCBI Taxonomy" id="1531"/>
    <lineage>
        <taxon>Bacteria</taxon>
        <taxon>Bacillati</taxon>
        <taxon>Bacillota</taxon>
        <taxon>Clostridia</taxon>
        <taxon>Lachnospirales</taxon>
        <taxon>Lachnospiraceae</taxon>
        <taxon>Enterocloster</taxon>
    </lineage>
</organism>
<dbReference type="GO" id="GO:0015074">
    <property type="term" value="P:DNA integration"/>
    <property type="evidence" value="ECO:0007669"/>
    <property type="project" value="InterPro"/>
</dbReference>
<accession>A0A829W695</accession>
<evidence type="ECO:0000313" key="3">
    <source>
        <dbReference type="EMBL" id="GEA36186.1"/>
    </source>
</evidence>
<comment type="caution">
    <text evidence="3">The sequence shown here is derived from an EMBL/GenBank/DDBJ whole genome shotgun (WGS) entry which is preliminary data.</text>
</comment>
<proteinExistence type="predicted"/>
<dbReference type="GO" id="GO:0006310">
    <property type="term" value="P:DNA recombination"/>
    <property type="evidence" value="ECO:0007669"/>
    <property type="project" value="UniProtKB-KW"/>
</dbReference>
<gene>
    <name evidence="3" type="ORF">Ccl03g_18990</name>
</gene>
<dbReference type="InterPro" id="IPR011010">
    <property type="entry name" value="DNA_brk_join_enz"/>
</dbReference>
<dbReference type="GO" id="GO:0003677">
    <property type="term" value="F:DNA binding"/>
    <property type="evidence" value="ECO:0007669"/>
    <property type="project" value="InterPro"/>
</dbReference>
<name>A0A829W695_9FIRM</name>
<dbReference type="Proteomes" id="UP000315200">
    <property type="component" value="Unassembled WGS sequence"/>
</dbReference>